<evidence type="ECO:0000256" key="5">
    <source>
        <dbReference type="ARBA" id="ARBA00035423"/>
    </source>
</evidence>
<keyword evidence="3" id="KW-0687">Ribonucleoprotein</keyword>
<dbReference type="GO" id="GO:0005762">
    <property type="term" value="C:mitochondrial large ribosomal subunit"/>
    <property type="evidence" value="ECO:0007669"/>
    <property type="project" value="TreeGrafter"/>
</dbReference>
<sequence length="287" mass="33751">MGSPTEKALSIVKYLPRISLQNLSRHPYAEKKNKYQRGKYRQVEPINKSNRERRRFWPVGYEGGRTPFYMKIPLEHYYNNFRHRRQYPPLSMFKLQLLIDNGAINPAEPIDLASFCNSHFYKMDPQFNHYGVNLVDEGVDLFKAQINIEVQYASEPVIAAIERNGGIITTAYFDISSVRALHNPLEFFKNGNVIPKRELPPEDAFEYYSNPKNRGYLADPEQVEIERKLLAQKYGYELPDTKGNPLFSIRKDPRQIFYGLEPGWLVNLRDKEILRPTSKEYIEYYQQ</sequence>
<protein>
    <recommendedName>
        <fullName evidence="4">Large ribosomal subunit protein uL15m</fullName>
    </recommendedName>
    <alternativeName>
        <fullName evidence="5">39S ribosomal protein L15, mitochondrial</fullName>
    </alternativeName>
</protein>
<keyword evidence="8" id="KW-1185">Reference proteome</keyword>
<evidence type="ECO:0000256" key="3">
    <source>
        <dbReference type="ARBA" id="ARBA00023274"/>
    </source>
</evidence>
<dbReference type="InterPro" id="IPR036227">
    <property type="entry name" value="Ribosomal_uL15/eL18_sf"/>
</dbReference>
<dbReference type="GO" id="GO:0003735">
    <property type="term" value="F:structural constituent of ribosome"/>
    <property type="evidence" value="ECO:0007669"/>
    <property type="project" value="InterPro"/>
</dbReference>
<dbReference type="OrthoDB" id="361383at2759"/>
<evidence type="ECO:0000313" key="7">
    <source>
        <dbReference type="EMBL" id="KAJ6217258.1"/>
    </source>
</evidence>
<proteinExistence type="inferred from homology"/>
<dbReference type="PANTHER" id="PTHR12934">
    <property type="entry name" value="50S RIBOSOMAL PROTEIN L15"/>
    <property type="match status" value="1"/>
</dbReference>
<dbReference type="GO" id="GO:0006412">
    <property type="term" value="P:translation"/>
    <property type="evidence" value="ECO:0007669"/>
    <property type="project" value="InterPro"/>
</dbReference>
<dbReference type="AlphaFoldDB" id="A0A9Q0M221"/>
<dbReference type="Pfam" id="PF00828">
    <property type="entry name" value="Ribosomal_L27A"/>
    <property type="match status" value="1"/>
</dbReference>
<name>A0A9Q0M221_BLOTA</name>
<evidence type="ECO:0000259" key="6">
    <source>
        <dbReference type="Pfam" id="PF00828"/>
    </source>
</evidence>
<comment type="caution">
    <text evidence="7">The sequence shown here is derived from an EMBL/GenBank/DDBJ whole genome shotgun (WGS) entry which is preliminary data.</text>
</comment>
<evidence type="ECO:0000256" key="2">
    <source>
        <dbReference type="ARBA" id="ARBA00022980"/>
    </source>
</evidence>
<dbReference type="SUPFAM" id="SSF52080">
    <property type="entry name" value="Ribosomal proteins L15p and L18e"/>
    <property type="match status" value="1"/>
</dbReference>
<feature type="domain" description="Large ribosomal subunit protein uL15/eL18" evidence="6">
    <location>
        <begin position="90"/>
        <end position="168"/>
    </location>
</feature>
<dbReference type="Proteomes" id="UP001142055">
    <property type="component" value="Chromosome 3"/>
</dbReference>
<comment type="similarity">
    <text evidence="1">Belongs to the universal ribosomal protein uL15 family.</text>
</comment>
<dbReference type="EMBL" id="JAPWDV010000003">
    <property type="protein sequence ID" value="KAJ6217258.1"/>
    <property type="molecule type" value="Genomic_DNA"/>
</dbReference>
<evidence type="ECO:0000313" key="8">
    <source>
        <dbReference type="Proteomes" id="UP001142055"/>
    </source>
</evidence>
<keyword evidence="2" id="KW-0689">Ribosomal protein</keyword>
<dbReference type="OMA" id="EPGWLVN"/>
<dbReference type="InterPro" id="IPR021131">
    <property type="entry name" value="Ribosomal_uL15/eL18"/>
</dbReference>
<dbReference type="InterPro" id="IPR005749">
    <property type="entry name" value="Ribosomal_uL15_bac-type"/>
</dbReference>
<accession>A0A9Q0M221</accession>
<evidence type="ECO:0000256" key="1">
    <source>
        <dbReference type="ARBA" id="ARBA00007320"/>
    </source>
</evidence>
<reference evidence="7" key="1">
    <citation type="submission" date="2022-12" db="EMBL/GenBank/DDBJ databases">
        <title>Genome assemblies of Blomia tropicalis.</title>
        <authorList>
            <person name="Cui Y."/>
        </authorList>
    </citation>
    <scope>NUCLEOTIDE SEQUENCE</scope>
    <source>
        <tissue evidence="7">Adult mites</tissue>
    </source>
</reference>
<dbReference type="PANTHER" id="PTHR12934:SF11">
    <property type="entry name" value="LARGE RIBOSOMAL SUBUNIT PROTEIN UL15M"/>
    <property type="match status" value="1"/>
</dbReference>
<organism evidence="7 8">
    <name type="scientific">Blomia tropicalis</name>
    <name type="common">Mite</name>
    <dbReference type="NCBI Taxonomy" id="40697"/>
    <lineage>
        <taxon>Eukaryota</taxon>
        <taxon>Metazoa</taxon>
        <taxon>Ecdysozoa</taxon>
        <taxon>Arthropoda</taxon>
        <taxon>Chelicerata</taxon>
        <taxon>Arachnida</taxon>
        <taxon>Acari</taxon>
        <taxon>Acariformes</taxon>
        <taxon>Sarcoptiformes</taxon>
        <taxon>Astigmata</taxon>
        <taxon>Glycyphagoidea</taxon>
        <taxon>Echimyopodidae</taxon>
        <taxon>Blomia</taxon>
    </lineage>
</organism>
<evidence type="ECO:0000256" key="4">
    <source>
        <dbReference type="ARBA" id="ARBA00035299"/>
    </source>
</evidence>
<gene>
    <name evidence="7" type="ORF">RDWZM_008415</name>
</gene>